<dbReference type="AlphaFoldDB" id="A0A0B2UP18"/>
<reference evidence="1 2" key="1">
    <citation type="submission" date="2014-11" db="EMBL/GenBank/DDBJ databases">
        <title>Genetic blueprint of the zoonotic pathogen Toxocara canis.</title>
        <authorList>
            <person name="Zhu X.-Q."/>
            <person name="Korhonen P.K."/>
            <person name="Cai H."/>
            <person name="Young N.D."/>
            <person name="Nejsum P."/>
            <person name="von Samson-Himmelstjerna G."/>
            <person name="Boag P.R."/>
            <person name="Tan P."/>
            <person name="Li Q."/>
            <person name="Min J."/>
            <person name="Yang Y."/>
            <person name="Wang X."/>
            <person name="Fang X."/>
            <person name="Hall R.S."/>
            <person name="Hofmann A."/>
            <person name="Sternberg P.W."/>
            <person name="Jex A.R."/>
            <person name="Gasser R.B."/>
        </authorList>
    </citation>
    <scope>NUCLEOTIDE SEQUENCE [LARGE SCALE GENOMIC DNA]</scope>
    <source>
        <strain evidence="1">PN_DK_2014</strain>
    </source>
</reference>
<keyword evidence="2" id="KW-1185">Reference proteome</keyword>
<gene>
    <name evidence="1" type="ORF">Tcan_17322</name>
</gene>
<protein>
    <submittedName>
        <fullName evidence="1">Uncharacterized protein</fullName>
    </submittedName>
</protein>
<accession>A0A0B2UP18</accession>
<proteinExistence type="predicted"/>
<comment type="caution">
    <text evidence="1">The sequence shown here is derived from an EMBL/GenBank/DDBJ whole genome shotgun (WGS) entry which is preliminary data.</text>
</comment>
<evidence type="ECO:0000313" key="1">
    <source>
        <dbReference type="EMBL" id="KHN70827.1"/>
    </source>
</evidence>
<organism evidence="1 2">
    <name type="scientific">Toxocara canis</name>
    <name type="common">Canine roundworm</name>
    <dbReference type="NCBI Taxonomy" id="6265"/>
    <lineage>
        <taxon>Eukaryota</taxon>
        <taxon>Metazoa</taxon>
        <taxon>Ecdysozoa</taxon>
        <taxon>Nematoda</taxon>
        <taxon>Chromadorea</taxon>
        <taxon>Rhabditida</taxon>
        <taxon>Spirurina</taxon>
        <taxon>Ascaridomorpha</taxon>
        <taxon>Ascaridoidea</taxon>
        <taxon>Toxocaridae</taxon>
        <taxon>Toxocara</taxon>
    </lineage>
</organism>
<dbReference type="EMBL" id="JPKZ01022848">
    <property type="protein sequence ID" value="KHN70827.1"/>
    <property type="molecule type" value="Genomic_DNA"/>
</dbReference>
<evidence type="ECO:0000313" key="2">
    <source>
        <dbReference type="Proteomes" id="UP000031036"/>
    </source>
</evidence>
<name>A0A0B2UP18_TOXCA</name>
<feature type="non-terminal residue" evidence="1">
    <location>
        <position position="1"/>
    </location>
</feature>
<dbReference type="Proteomes" id="UP000031036">
    <property type="component" value="Unassembled WGS sequence"/>
</dbReference>
<sequence>FIPTILNKETFCVKSIILFTYVICHYSVAYTGGQETRFSRFARRKEIAFYEICDFSKNKLESPELKTDRRWFTVKTTFDRSGRQIVNQRKKSQQANHYRIYRANVFQRSERKNGTLLIMSTASSWRNHCDEPVCRFRLINEYDIRLLEHSDRQLHHPLLQDICDLIGYAESDSVLSETIVRCVAVETVCVFSLQNASVSIFIKSKPA</sequence>